<evidence type="ECO:0000256" key="7">
    <source>
        <dbReference type="ARBA" id="ARBA00022723"/>
    </source>
</evidence>
<evidence type="ECO:0000256" key="12">
    <source>
        <dbReference type="ARBA" id="ARBA00023211"/>
    </source>
</evidence>
<dbReference type="GO" id="GO:0008375">
    <property type="term" value="F:acetylglucosaminyltransferase activity"/>
    <property type="evidence" value="ECO:0007669"/>
    <property type="project" value="InterPro"/>
</dbReference>
<name>A0A9X1TVP1_9SPHN</name>
<keyword evidence="14" id="KW-1185">Reference proteome</keyword>
<comment type="caution">
    <text evidence="13">The sequence shown here is derived from an EMBL/GenBank/DDBJ whole genome shotgun (WGS) entry which is preliminary data.</text>
</comment>
<evidence type="ECO:0000256" key="4">
    <source>
        <dbReference type="ARBA" id="ARBA00022676"/>
    </source>
</evidence>
<evidence type="ECO:0000256" key="11">
    <source>
        <dbReference type="ARBA" id="ARBA00023136"/>
    </source>
</evidence>
<sequence>MKMALAVITYDRAHYLSLVLPSILAQTIDGRPIQEHFDIHVFQDGFCHEDSRSDVVGHQQVSKIMRRLPDHIETYQQPKNLGVALHFDFIEKLLFREKGYDFVLFCEDDLILSSQYVSIIKKLVEKFKDDRRVGMISAHPHDSLRPKIKQLHNLYEYTEIGHNWGFGLFRSFWERRQPFVELYLNLIEGTPYRKRSHNSVYAWLERCGFRPSASSQDYVKQCATVSLGTVRLSTFANFGLPIGRTGLHSKPELFSKLGFDKTVVCDHPIHAPGDLTDQKFQEILRSQQAACLQDAHQFPTPVQWENLVLGGTLAPQNIPSSADIEVALQVPDEAPTWSPADIPRRPHMEPEGLELLAARLADVDCFLEYGAGGSTVLAGGMGVSTIYSVESDRGFLNAVKGAVSENSSAAVLFDHYVDIGPTVEWGNPKDSSKTASWPLYASSIWNEIVSQGLVQPDLVLIDGRFRVACFLATLHFSRPGTTILFDDYHERPHYHVVEKYLQPVGRAGRMAEFRTESAPPPEAMLDLMAYSTTYA</sequence>
<keyword evidence="11" id="KW-0472">Membrane</keyword>
<comment type="pathway">
    <text evidence="3">Protein modification; protein glycosylation.</text>
</comment>
<keyword evidence="6" id="KW-0812">Transmembrane</keyword>
<evidence type="ECO:0000256" key="10">
    <source>
        <dbReference type="ARBA" id="ARBA00023034"/>
    </source>
</evidence>
<keyword evidence="10" id="KW-0333">Golgi apparatus</keyword>
<evidence type="ECO:0000313" key="13">
    <source>
        <dbReference type="EMBL" id="MCF2514389.1"/>
    </source>
</evidence>
<dbReference type="InterPro" id="IPR029044">
    <property type="entry name" value="Nucleotide-diphossugar_trans"/>
</dbReference>
<dbReference type="RefSeq" id="WP_235066854.1">
    <property type="nucleotide sequence ID" value="NZ_JAKFGM010000001.1"/>
</dbReference>
<evidence type="ECO:0000256" key="9">
    <source>
        <dbReference type="ARBA" id="ARBA00022989"/>
    </source>
</evidence>
<evidence type="ECO:0000256" key="5">
    <source>
        <dbReference type="ARBA" id="ARBA00022679"/>
    </source>
</evidence>
<evidence type="ECO:0000256" key="2">
    <source>
        <dbReference type="ARBA" id="ARBA00004323"/>
    </source>
</evidence>
<accession>A0A9X1TVP1</accession>
<dbReference type="AlphaFoldDB" id="A0A9X1TVP1"/>
<evidence type="ECO:0000313" key="14">
    <source>
        <dbReference type="Proteomes" id="UP001139410"/>
    </source>
</evidence>
<gene>
    <name evidence="13" type="ORF">LVY65_04815</name>
</gene>
<reference evidence="13" key="1">
    <citation type="submission" date="2022-01" db="EMBL/GenBank/DDBJ databases">
        <authorList>
            <person name="Jo J.-H."/>
            <person name="Im W.-T."/>
        </authorList>
    </citation>
    <scope>NUCLEOTIDE SEQUENCE</scope>
    <source>
        <strain evidence="13">G124</strain>
    </source>
</reference>
<keyword evidence="4" id="KW-0328">Glycosyltransferase</keyword>
<comment type="subcellular location">
    <subcellularLocation>
        <location evidence="2">Golgi apparatus membrane</location>
        <topology evidence="2">Single-pass type II membrane protein</topology>
    </subcellularLocation>
</comment>
<organism evidence="13 14">
    <name type="scientific">Sphingomonas cremea</name>
    <dbReference type="NCBI Taxonomy" id="2904799"/>
    <lineage>
        <taxon>Bacteria</taxon>
        <taxon>Pseudomonadati</taxon>
        <taxon>Pseudomonadota</taxon>
        <taxon>Alphaproteobacteria</taxon>
        <taxon>Sphingomonadales</taxon>
        <taxon>Sphingomonadaceae</taxon>
        <taxon>Sphingomonas</taxon>
    </lineage>
</organism>
<dbReference type="Proteomes" id="UP001139410">
    <property type="component" value="Unassembled WGS sequence"/>
</dbReference>
<keyword evidence="9" id="KW-1133">Transmembrane helix</keyword>
<keyword evidence="5" id="KW-0808">Transferase</keyword>
<evidence type="ECO:0000256" key="3">
    <source>
        <dbReference type="ARBA" id="ARBA00004922"/>
    </source>
</evidence>
<dbReference type="GO" id="GO:0046872">
    <property type="term" value="F:metal ion binding"/>
    <property type="evidence" value="ECO:0007669"/>
    <property type="project" value="UniProtKB-KW"/>
</dbReference>
<proteinExistence type="predicted"/>
<keyword evidence="7" id="KW-0479">Metal-binding</keyword>
<dbReference type="SUPFAM" id="SSF53448">
    <property type="entry name" value="Nucleotide-diphospho-sugar transferases"/>
    <property type="match status" value="1"/>
</dbReference>
<dbReference type="Gene3D" id="3.40.50.150">
    <property type="entry name" value="Vaccinia Virus protein VP39"/>
    <property type="match status" value="1"/>
</dbReference>
<dbReference type="Pfam" id="PF03071">
    <property type="entry name" value="GNT-I"/>
    <property type="match status" value="1"/>
</dbReference>
<dbReference type="EMBL" id="JAKFGM010000001">
    <property type="protein sequence ID" value="MCF2514389.1"/>
    <property type="molecule type" value="Genomic_DNA"/>
</dbReference>
<dbReference type="InterPro" id="IPR029063">
    <property type="entry name" value="SAM-dependent_MTases_sf"/>
</dbReference>
<protein>
    <submittedName>
        <fullName evidence="13">Uncharacterized protein</fullName>
    </submittedName>
</protein>
<evidence type="ECO:0000256" key="6">
    <source>
        <dbReference type="ARBA" id="ARBA00022692"/>
    </source>
</evidence>
<comment type="cofactor">
    <cofactor evidence="1">
        <name>Mn(2+)</name>
        <dbReference type="ChEBI" id="CHEBI:29035"/>
    </cofactor>
</comment>
<dbReference type="InterPro" id="IPR004139">
    <property type="entry name" value="Glyco_trans_13"/>
</dbReference>
<evidence type="ECO:0000256" key="8">
    <source>
        <dbReference type="ARBA" id="ARBA00022968"/>
    </source>
</evidence>
<keyword evidence="8" id="KW-0735">Signal-anchor</keyword>
<evidence type="ECO:0000256" key="1">
    <source>
        <dbReference type="ARBA" id="ARBA00001936"/>
    </source>
</evidence>
<keyword evidence="12" id="KW-0464">Manganese</keyword>
<dbReference type="Gene3D" id="3.90.550.10">
    <property type="entry name" value="Spore Coat Polysaccharide Biosynthesis Protein SpsA, Chain A"/>
    <property type="match status" value="1"/>
</dbReference>